<evidence type="ECO:0000313" key="10">
    <source>
        <dbReference type="EMBL" id="OGF58868.1"/>
    </source>
</evidence>
<dbReference type="InterPro" id="IPR006656">
    <property type="entry name" value="Mopterin_OxRdtase"/>
</dbReference>
<dbReference type="FunFam" id="3.30.70.20:FF:000035">
    <property type="entry name" value="Iron hydrogenase 1"/>
    <property type="match status" value="1"/>
</dbReference>
<dbReference type="InterPro" id="IPR001041">
    <property type="entry name" value="2Fe-2S_ferredoxin-type"/>
</dbReference>
<evidence type="ECO:0000256" key="2">
    <source>
        <dbReference type="ARBA" id="ARBA00022714"/>
    </source>
</evidence>
<dbReference type="Pfam" id="PF00384">
    <property type="entry name" value="Molybdopterin"/>
    <property type="match status" value="1"/>
</dbReference>
<dbReference type="InterPro" id="IPR009010">
    <property type="entry name" value="Asp_de-COase-like_dom_sf"/>
</dbReference>
<feature type="domain" description="4Fe-4S ferredoxin-type" evidence="8">
    <location>
        <begin position="205"/>
        <end position="234"/>
    </location>
</feature>
<evidence type="ECO:0000259" key="8">
    <source>
        <dbReference type="PROSITE" id="PS51379"/>
    </source>
</evidence>
<dbReference type="PROSITE" id="PS00198">
    <property type="entry name" value="4FE4S_FER_1"/>
    <property type="match status" value="1"/>
</dbReference>
<keyword evidence="3" id="KW-0479">Metal-binding</keyword>
<dbReference type="PANTHER" id="PTHR43105">
    <property type="entry name" value="RESPIRATORY NITRATE REDUCTASE"/>
    <property type="match status" value="1"/>
</dbReference>
<dbReference type="AlphaFoldDB" id="A0A1F5V6F3"/>
<dbReference type="Gene3D" id="3.40.228.10">
    <property type="entry name" value="Dimethylsulfoxide Reductase, domain 2"/>
    <property type="match status" value="1"/>
</dbReference>
<dbReference type="InterPro" id="IPR006657">
    <property type="entry name" value="MoPterin_dinucl-bd_dom"/>
</dbReference>
<dbReference type="Gene3D" id="3.10.20.740">
    <property type="match status" value="1"/>
</dbReference>
<dbReference type="Proteomes" id="UP000178943">
    <property type="component" value="Unassembled WGS sequence"/>
</dbReference>
<dbReference type="GO" id="GO:0016020">
    <property type="term" value="C:membrane"/>
    <property type="evidence" value="ECO:0007669"/>
    <property type="project" value="TreeGrafter"/>
</dbReference>
<dbReference type="Gene3D" id="3.40.50.740">
    <property type="match status" value="1"/>
</dbReference>
<dbReference type="Pfam" id="PF10588">
    <property type="entry name" value="NADH-G_4Fe-4S_3"/>
    <property type="match status" value="1"/>
</dbReference>
<dbReference type="STRING" id="1817863.A2Y62_11060"/>
<dbReference type="SUPFAM" id="SSF54862">
    <property type="entry name" value="4Fe-4S ferredoxins"/>
    <property type="match status" value="1"/>
</dbReference>
<dbReference type="SMART" id="SM00926">
    <property type="entry name" value="Molybdop_Fe4S4"/>
    <property type="match status" value="1"/>
</dbReference>
<evidence type="ECO:0000256" key="4">
    <source>
        <dbReference type="ARBA" id="ARBA00022737"/>
    </source>
</evidence>
<dbReference type="PROSITE" id="PS51379">
    <property type="entry name" value="4FE4S_FER_2"/>
    <property type="match status" value="2"/>
</dbReference>
<evidence type="ECO:0000256" key="1">
    <source>
        <dbReference type="ARBA" id="ARBA00022485"/>
    </source>
</evidence>
<dbReference type="SUPFAM" id="SSF50692">
    <property type="entry name" value="ADC-like"/>
    <property type="match status" value="1"/>
</dbReference>
<dbReference type="SUPFAM" id="SSF53706">
    <property type="entry name" value="Formate dehydrogenase/DMSO reductase, domains 1-3"/>
    <property type="match status" value="1"/>
</dbReference>
<dbReference type="InterPro" id="IPR019574">
    <property type="entry name" value="NADH_UbQ_OxRdtase_Gsu_4Fe4S-bd"/>
</dbReference>
<dbReference type="GO" id="GO:0043546">
    <property type="term" value="F:molybdopterin cofactor binding"/>
    <property type="evidence" value="ECO:0007669"/>
    <property type="project" value="InterPro"/>
</dbReference>
<evidence type="ECO:0008006" key="12">
    <source>
        <dbReference type="Google" id="ProtNLM"/>
    </source>
</evidence>
<evidence type="ECO:0000256" key="5">
    <source>
        <dbReference type="ARBA" id="ARBA00023004"/>
    </source>
</evidence>
<feature type="domain" description="4Fe-4S ferredoxin-type" evidence="8">
    <location>
        <begin position="162"/>
        <end position="181"/>
    </location>
</feature>
<dbReference type="SUPFAM" id="SSF54292">
    <property type="entry name" value="2Fe-2S ferredoxin-like"/>
    <property type="match status" value="1"/>
</dbReference>
<dbReference type="GO" id="GO:0051537">
    <property type="term" value="F:2 iron, 2 sulfur cluster binding"/>
    <property type="evidence" value="ECO:0007669"/>
    <property type="project" value="UniProtKB-KW"/>
</dbReference>
<evidence type="ECO:0000259" key="7">
    <source>
        <dbReference type="PROSITE" id="PS51085"/>
    </source>
</evidence>
<dbReference type="Gene3D" id="2.40.40.20">
    <property type="match status" value="1"/>
</dbReference>
<dbReference type="GO" id="GO:0051539">
    <property type="term" value="F:4 iron, 4 sulfur cluster binding"/>
    <property type="evidence" value="ECO:0007669"/>
    <property type="project" value="UniProtKB-KW"/>
</dbReference>
<keyword evidence="6" id="KW-0411">Iron-sulfur</keyword>
<dbReference type="InterPro" id="IPR006963">
    <property type="entry name" value="Mopterin_OxRdtase_4Fe-4S_dom"/>
</dbReference>
<dbReference type="Gene3D" id="3.30.200.210">
    <property type="match status" value="1"/>
</dbReference>
<organism evidence="10 11">
    <name type="scientific">Candidatus Fischerbacteria bacterium RBG_13_37_8</name>
    <dbReference type="NCBI Taxonomy" id="1817863"/>
    <lineage>
        <taxon>Bacteria</taxon>
        <taxon>Candidatus Fischeribacteriota</taxon>
    </lineage>
</organism>
<dbReference type="SMART" id="SM00929">
    <property type="entry name" value="NADH-G_4Fe-4S_3"/>
    <property type="match status" value="1"/>
</dbReference>
<dbReference type="GO" id="GO:0022904">
    <property type="term" value="P:respiratory electron transport chain"/>
    <property type="evidence" value="ECO:0007669"/>
    <property type="project" value="TreeGrafter"/>
</dbReference>
<dbReference type="InterPro" id="IPR050123">
    <property type="entry name" value="Prok_molybdopt-oxidoreductase"/>
</dbReference>
<keyword evidence="2" id="KW-0001">2Fe-2S</keyword>
<reference evidence="10 11" key="1">
    <citation type="journal article" date="2016" name="Nat. Commun.">
        <title>Thousands of microbial genomes shed light on interconnected biogeochemical processes in an aquifer system.</title>
        <authorList>
            <person name="Anantharaman K."/>
            <person name="Brown C.T."/>
            <person name="Hug L.A."/>
            <person name="Sharon I."/>
            <person name="Castelle C.J."/>
            <person name="Probst A.J."/>
            <person name="Thomas B.C."/>
            <person name="Singh A."/>
            <person name="Wilkins M.J."/>
            <person name="Karaoz U."/>
            <person name="Brodie E.L."/>
            <person name="Williams K.H."/>
            <person name="Hubbard S.S."/>
            <person name="Banfield J.F."/>
        </authorList>
    </citation>
    <scope>NUCLEOTIDE SEQUENCE [LARGE SCALE GENOMIC DNA]</scope>
</reference>
<dbReference type="GO" id="GO:0046872">
    <property type="term" value="F:metal ion binding"/>
    <property type="evidence" value="ECO:0007669"/>
    <property type="project" value="UniProtKB-KW"/>
</dbReference>
<evidence type="ECO:0000256" key="3">
    <source>
        <dbReference type="ARBA" id="ARBA00022723"/>
    </source>
</evidence>
<keyword evidence="1" id="KW-0004">4Fe-4S</keyword>
<evidence type="ECO:0000259" key="9">
    <source>
        <dbReference type="PROSITE" id="PS51839"/>
    </source>
</evidence>
<dbReference type="Pfam" id="PF13510">
    <property type="entry name" value="Fer2_4"/>
    <property type="match status" value="1"/>
</dbReference>
<dbReference type="PANTHER" id="PTHR43105:SF10">
    <property type="entry name" value="NADH-QUINONE OXIDOREDUCTASE SUBUNIT G"/>
    <property type="match status" value="1"/>
</dbReference>
<dbReference type="CDD" id="cd00368">
    <property type="entry name" value="Molybdopterin-Binding"/>
    <property type="match status" value="1"/>
</dbReference>
<comment type="caution">
    <text evidence="10">The sequence shown here is derived from an EMBL/GenBank/DDBJ whole genome shotgun (WGS) entry which is preliminary data.</text>
</comment>
<dbReference type="Gene3D" id="3.30.70.20">
    <property type="match status" value="1"/>
</dbReference>
<keyword evidence="5" id="KW-0408">Iron</keyword>
<dbReference type="PROSITE" id="PS51085">
    <property type="entry name" value="2FE2S_FER_2"/>
    <property type="match status" value="1"/>
</dbReference>
<keyword evidence="4" id="KW-0677">Repeat</keyword>
<feature type="domain" description="2Fe-2S ferredoxin-type" evidence="7">
    <location>
        <begin position="1"/>
        <end position="78"/>
    </location>
</feature>
<dbReference type="InterPro" id="IPR017900">
    <property type="entry name" value="4Fe4S_Fe_S_CS"/>
</dbReference>
<feature type="domain" description="4Fe-4S His(Cys)3-ligated-type" evidence="9">
    <location>
        <begin position="78"/>
        <end position="142"/>
    </location>
</feature>
<evidence type="ECO:0000256" key="6">
    <source>
        <dbReference type="ARBA" id="ARBA00023014"/>
    </source>
</evidence>
<dbReference type="EMBL" id="MFGW01000231">
    <property type="protein sequence ID" value="OGF58868.1"/>
    <property type="molecule type" value="Genomic_DNA"/>
</dbReference>
<name>A0A1F5V6F3_9BACT</name>
<dbReference type="Pfam" id="PF04879">
    <property type="entry name" value="Molybdop_Fe4S4"/>
    <property type="match status" value="1"/>
</dbReference>
<gene>
    <name evidence="10" type="ORF">A2Y62_11060</name>
</gene>
<dbReference type="Pfam" id="PF01568">
    <property type="entry name" value="Molydop_binding"/>
    <property type="match status" value="1"/>
</dbReference>
<dbReference type="InterPro" id="IPR036010">
    <property type="entry name" value="2Fe-2S_ferredoxin-like_sf"/>
</dbReference>
<sequence length="725" mass="81001">MIRLKINDIPIEIEEGKTVLEAARAHNIRIPTLCNQADLAPYGGCRLCMVEIEGYQRPVTSCTLPCHDGMVVKTDSPQLKDLRRFTLELILSEHPYSCLICDKKEDCAKFMLCIQKEPVTLGCKYCSKDGKCELQVLVEELEIKEIPYPLTYRGLEVERWDPFFERDYNLCILCNRCVRACNEIRHAGVIQFQYRGPDTVVGTAFGLTHLETACQFCGACVDACPTGAMSERYGKWGGVPDKKVSTSCSFCSIACEVLLNVRDNAVISSEPEHHPLCVRGRFGISQFVHNPKRVTEPFLKKGTRIVEVEWDEALQAAVEKLREFKGRTGIIFSPNLTVEALDALIELENSGFGILGTSLDSLSAYADFSLEQFSKPAPIVVLNTDIIDDFSVLMLQIRKSWKEKTPLIVIDSAQTKTADKADVWLQPKLGKEEDLLQLLFSESDKRNTTGVANELIETVKAMFNGNGAYLFYNPSNIAHVKLPGSVKAIPLFARPNLSKIMNMQVQNSNDILHDDSIDCLFLVGESPSLKKTYKVIIAQDHFIPACGYDIFLPAATFAEVDGSFIALDGKRRTLNKAIEPVGKSKPDDWIIKEITNNLGVEAGTTTRAKEPTQKATPKQVKPTGKYPFHLVVRENNYRFRNKSLSSLMKGFKKFRNDDCLWIHPADAENLKLKDGKKVQIISKDFSLTMTAKVTDSVPAGTVYAFHDPSAGLVMDKIVRLECIES</sequence>
<dbReference type="PROSITE" id="PS51839">
    <property type="entry name" value="4FE4S_HC3"/>
    <property type="match status" value="1"/>
</dbReference>
<proteinExistence type="predicted"/>
<dbReference type="Pfam" id="PF12838">
    <property type="entry name" value="Fer4_7"/>
    <property type="match status" value="1"/>
</dbReference>
<accession>A0A1F5V6F3</accession>
<dbReference type="CDD" id="cd00207">
    <property type="entry name" value="fer2"/>
    <property type="match status" value="1"/>
</dbReference>
<protein>
    <recommendedName>
        <fullName evidence="12">NADH dehydrogenase (Quinone) subunit G</fullName>
    </recommendedName>
</protein>
<dbReference type="GO" id="GO:0003954">
    <property type="term" value="F:NADH dehydrogenase activity"/>
    <property type="evidence" value="ECO:0007669"/>
    <property type="project" value="TreeGrafter"/>
</dbReference>
<dbReference type="InterPro" id="IPR017896">
    <property type="entry name" value="4Fe4S_Fe-S-bd"/>
</dbReference>
<evidence type="ECO:0000313" key="11">
    <source>
        <dbReference type="Proteomes" id="UP000178943"/>
    </source>
</evidence>